<dbReference type="GO" id="GO:0008658">
    <property type="term" value="F:penicillin binding"/>
    <property type="evidence" value="ECO:0007669"/>
    <property type="project" value="InterPro"/>
</dbReference>
<evidence type="ECO:0000313" key="7">
    <source>
        <dbReference type="Proteomes" id="UP000230324"/>
    </source>
</evidence>
<dbReference type="Pfam" id="PF00905">
    <property type="entry name" value="Transpeptidase"/>
    <property type="match status" value="1"/>
</dbReference>
<organism evidence="6 7">
    <name type="scientific">Candidatus Nealsonbacteria bacterium CG03_land_8_20_14_0_80_36_12</name>
    <dbReference type="NCBI Taxonomy" id="1974701"/>
    <lineage>
        <taxon>Bacteria</taxon>
        <taxon>Candidatus Nealsoniibacteriota</taxon>
    </lineage>
</organism>
<keyword evidence="2 3" id="KW-0472">Membrane</keyword>
<comment type="subcellular location">
    <subcellularLocation>
        <location evidence="1">Membrane</location>
    </subcellularLocation>
</comment>
<feature type="domain" description="Penicillin-binding protein transpeptidase" evidence="4">
    <location>
        <begin position="237"/>
        <end position="534"/>
    </location>
</feature>
<dbReference type="PANTHER" id="PTHR30627:SF1">
    <property type="entry name" value="PEPTIDOGLYCAN D,D-TRANSPEPTIDASE FTSI"/>
    <property type="match status" value="1"/>
</dbReference>
<dbReference type="InterPro" id="IPR005311">
    <property type="entry name" value="PBP_dimer"/>
</dbReference>
<evidence type="ECO:0000256" key="3">
    <source>
        <dbReference type="SAM" id="Phobius"/>
    </source>
</evidence>
<dbReference type="AlphaFoldDB" id="A0A2M7BYY4"/>
<dbReference type="InterPro" id="IPR012338">
    <property type="entry name" value="Beta-lactam/transpept-like"/>
</dbReference>
<dbReference type="InterPro" id="IPR001460">
    <property type="entry name" value="PCN-bd_Tpept"/>
</dbReference>
<dbReference type="SUPFAM" id="SSF56601">
    <property type="entry name" value="beta-lactamase/transpeptidase-like"/>
    <property type="match status" value="1"/>
</dbReference>
<dbReference type="Gene3D" id="3.30.450.330">
    <property type="match status" value="1"/>
</dbReference>
<evidence type="ECO:0000259" key="5">
    <source>
        <dbReference type="Pfam" id="PF03717"/>
    </source>
</evidence>
<dbReference type="EMBL" id="PEUV01000006">
    <property type="protein sequence ID" value="PIV12850.1"/>
    <property type="molecule type" value="Genomic_DNA"/>
</dbReference>
<comment type="caution">
    <text evidence="6">The sequence shown here is derived from an EMBL/GenBank/DDBJ whole genome shotgun (WGS) entry which is preliminary data.</text>
</comment>
<reference evidence="7" key="1">
    <citation type="submission" date="2017-09" db="EMBL/GenBank/DDBJ databases">
        <title>Depth-based differentiation of microbial function through sediment-hosted aquifers and enrichment of novel symbionts in the deep terrestrial subsurface.</title>
        <authorList>
            <person name="Probst A.J."/>
            <person name="Ladd B."/>
            <person name="Jarett J.K."/>
            <person name="Geller-Mcgrath D.E."/>
            <person name="Sieber C.M.K."/>
            <person name="Emerson J.B."/>
            <person name="Anantharaman K."/>
            <person name="Thomas B.C."/>
            <person name="Malmstrom R."/>
            <person name="Stieglmeier M."/>
            <person name="Klingl A."/>
            <person name="Woyke T."/>
            <person name="Ryan C.M."/>
            <person name="Banfield J.F."/>
        </authorList>
    </citation>
    <scope>NUCLEOTIDE SEQUENCE [LARGE SCALE GENOMIC DNA]</scope>
</reference>
<evidence type="ECO:0000259" key="4">
    <source>
        <dbReference type="Pfam" id="PF00905"/>
    </source>
</evidence>
<gene>
    <name evidence="6" type="ORF">COS47_00300</name>
</gene>
<dbReference type="GO" id="GO:0071555">
    <property type="term" value="P:cell wall organization"/>
    <property type="evidence" value="ECO:0007669"/>
    <property type="project" value="TreeGrafter"/>
</dbReference>
<accession>A0A2M7BYY4</accession>
<name>A0A2M7BYY4_9BACT</name>
<evidence type="ECO:0008006" key="8">
    <source>
        <dbReference type="Google" id="ProtNLM"/>
    </source>
</evidence>
<dbReference type="GO" id="GO:0005886">
    <property type="term" value="C:plasma membrane"/>
    <property type="evidence" value="ECO:0007669"/>
    <property type="project" value="TreeGrafter"/>
</dbReference>
<feature type="domain" description="Penicillin-binding protein dimerisation" evidence="5">
    <location>
        <begin position="50"/>
        <end position="187"/>
    </location>
</feature>
<protein>
    <recommendedName>
        <fullName evidence="8">Penicillin-binding protein 2</fullName>
    </recommendedName>
</protein>
<dbReference type="SUPFAM" id="SSF56519">
    <property type="entry name" value="Penicillin binding protein dimerisation domain"/>
    <property type="match status" value="1"/>
</dbReference>
<evidence type="ECO:0000256" key="2">
    <source>
        <dbReference type="ARBA" id="ARBA00023136"/>
    </source>
</evidence>
<keyword evidence="3" id="KW-0812">Transmembrane</keyword>
<keyword evidence="3" id="KW-1133">Transmembrane helix</keyword>
<evidence type="ECO:0000256" key="1">
    <source>
        <dbReference type="ARBA" id="ARBA00004370"/>
    </source>
</evidence>
<dbReference type="Gene3D" id="3.90.1310.10">
    <property type="entry name" value="Penicillin-binding protein 2a (Domain 2)"/>
    <property type="match status" value="1"/>
</dbReference>
<proteinExistence type="predicted"/>
<feature type="transmembrane region" description="Helical" evidence="3">
    <location>
        <begin position="7"/>
        <end position="26"/>
    </location>
</feature>
<dbReference type="Gene3D" id="3.40.710.10">
    <property type="entry name" value="DD-peptidase/beta-lactamase superfamily"/>
    <property type="match status" value="1"/>
</dbReference>
<dbReference type="InterPro" id="IPR036138">
    <property type="entry name" value="PBP_dimer_sf"/>
</dbReference>
<dbReference type="PANTHER" id="PTHR30627">
    <property type="entry name" value="PEPTIDOGLYCAN D,D-TRANSPEPTIDASE"/>
    <property type="match status" value="1"/>
</dbReference>
<evidence type="ECO:0000313" key="6">
    <source>
        <dbReference type="EMBL" id="PIV12850.1"/>
    </source>
</evidence>
<sequence length="548" mass="61932">MIDWRKNLILFSVFLFGAAVIGRLFYIQVIQGNFYRALAQGQQKIFPQILGERGEIFLENGLPLAINRDWQLCFISPPEIQDEVRTANILAALLNLEEDFVLKKIEQKETLFAILKHKLSEEEIKKLQELKLAGVYLRKESLREYPQGTLASHIIGFLGGEEIGQYGVEGYYNEILEGKKETVEQEKGPAGFLTFPLKKKENQGSDLILTVDYDIQHQAEKLLKKANSNLRAEGGQILVINPKSGKILALAQEPQFDPNFYFQEKDFEIFQNALIQKIFEPGSVFKPITMATGLNEGKITPETTYRDPGEIKIGGYTIYNYEQRIYPGEISMTEVLEKSINSGAVFAQSQIPHHIFLDYIKKFGIFERTGIDLQGEVFSENEEFQKGYEINFATASFGQGIEMTPIQLAQAFTVFANEGKMVKPYIVEKFSENFDTTPKVVISSETTKKITNMLISVVENGFGKGAKIPGYWIAGKTGTAQVAEKGIYSADKTWQTFVGYFPALSPQFLILVKLDNPQTKTAEYSAVPIFHDLAEFIINLYQLPPDYE</sequence>
<dbReference type="InterPro" id="IPR050515">
    <property type="entry name" value="Beta-lactam/transpept"/>
</dbReference>
<dbReference type="Pfam" id="PF03717">
    <property type="entry name" value="PBP_dimer"/>
    <property type="match status" value="1"/>
</dbReference>
<dbReference type="Proteomes" id="UP000230324">
    <property type="component" value="Unassembled WGS sequence"/>
</dbReference>